<dbReference type="GO" id="GO:0016567">
    <property type="term" value="P:protein ubiquitination"/>
    <property type="evidence" value="ECO:0007669"/>
    <property type="project" value="TreeGrafter"/>
</dbReference>
<feature type="repeat" description="ANK" evidence="4">
    <location>
        <begin position="37"/>
        <end position="69"/>
    </location>
</feature>
<feature type="repeat" description="ANK" evidence="4">
    <location>
        <begin position="104"/>
        <end position="136"/>
    </location>
</feature>
<dbReference type="OrthoDB" id="21416at2759"/>
<comment type="similarity">
    <text evidence="1">Belongs to the ankyrin SOCS box (ASB) family.</text>
</comment>
<comment type="caution">
    <text evidence="5">The sequence shown here is derived from an EMBL/GenBank/DDBJ whole genome shotgun (WGS) entry which is preliminary data.</text>
</comment>
<dbReference type="SMART" id="SM00248">
    <property type="entry name" value="ANK"/>
    <property type="match status" value="4"/>
</dbReference>
<dbReference type="GO" id="GO:0045732">
    <property type="term" value="P:positive regulation of protein catabolic process"/>
    <property type="evidence" value="ECO:0007669"/>
    <property type="project" value="TreeGrafter"/>
</dbReference>
<dbReference type="InterPro" id="IPR051573">
    <property type="entry name" value="Ankyrin-SOCS_box_domain"/>
</dbReference>
<evidence type="ECO:0000313" key="6">
    <source>
        <dbReference type="Proteomes" id="UP000037460"/>
    </source>
</evidence>
<evidence type="ECO:0000256" key="3">
    <source>
        <dbReference type="ARBA" id="ARBA00023043"/>
    </source>
</evidence>
<dbReference type="PANTHER" id="PTHR24136">
    <property type="entry name" value="SOWAH (DROSOPHILA) HOMOLOG"/>
    <property type="match status" value="1"/>
</dbReference>
<reference evidence="6" key="1">
    <citation type="journal article" date="2015" name="PLoS Genet.">
        <title>Genome Sequence and Transcriptome Analyses of Chrysochromulina tobin: Metabolic Tools for Enhanced Algal Fitness in the Prominent Order Prymnesiales (Haptophyceae).</title>
        <authorList>
            <person name="Hovde B.T."/>
            <person name="Deodato C.R."/>
            <person name="Hunsperger H.M."/>
            <person name="Ryken S.A."/>
            <person name="Yost W."/>
            <person name="Jha R.K."/>
            <person name="Patterson J."/>
            <person name="Monnat R.J. Jr."/>
            <person name="Barlow S.B."/>
            <person name="Starkenburg S.R."/>
            <person name="Cattolico R.A."/>
        </authorList>
    </citation>
    <scope>NUCLEOTIDE SEQUENCE</scope>
    <source>
        <strain evidence="6">CCMP291</strain>
    </source>
</reference>
<evidence type="ECO:0000256" key="4">
    <source>
        <dbReference type="PROSITE-ProRule" id="PRU00023"/>
    </source>
</evidence>
<evidence type="ECO:0000313" key="5">
    <source>
        <dbReference type="EMBL" id="KOO36459.1"/>
    </source>
</evidence>
<keyword evidence="2" id="KW-0677">Repeat</keyword>
<name>A0A0M0KCF3_9EUKA</name>
<gene>
    <name evidence="5" type="ORF">Ctob_011269</name>
</gene>
<evidence type="ECO:0000256" key="2">
    <source>
        <dbReference type="ARBA" id="ARBA00022737"/>
    </source>
</evidence>
<evidence type="ECO:0000256" key="1">
    <source>
        <dbReference type="ARBA" id="ARBA00005949"/>
    </source>
</evidence>
<dbReference type="EMBL" id="JWZX01000618">
    <property type="protein sequence ID" value="KOO36459.1"/>
    <property type="molecule type" value="Genomic_DNA"/>
</dbReference>
<protein>
    <submittedName>
        <fullName evidence="5">Cortactin-binding protein 2</fullName>
    </submittedName>
</protein>
<dbReference type="InterPro" id="IPR002110">
    <property type="entry name" value="Ankyrin_rpt"/>
</dbReference>
<dbReference type="InterPro" id="IPR036770">
    <property type="entry name" value="Ankyrin_rpt-contain_sf"/>
</dbReference>
<organism evidence="5 6">
    <name type="scientific">Chrysochromulina tobinii</name>
    <dbReference type="NCBI Taxonomy" id="1460289"/>
    <lineage>
        <taxon>Eukaryota</taxon>
        <taxon>Haptista</taxon>
        <taxon>Haptophyta</taxon>
        <taxon>Prymnesiophyceae</taxon>
        <taxon>Prymnesiales</taxon>
        <taxon>Chrysochromulinaceae</taxon>
        <taxon>Chrysochromulina</taxon>
    </lineage>
</organism>
<dbReference type="AlphaFoldDB" id="A0A0M0KCF3"/>
<proteinExistence type="inferred from homology"/>
<keyword evidence="3 4" id="KW-0040">ANK repeat</keyword>
<dbReference type="SUPFAM" id="SSF48403">
    <property type="entry name" value="Ankyrin repeat"/>
    <property type="match status" value="1"/>
</dbReference>
<dbReference type="PRINTS" id="PR01415">
    <property type="entry name" value="ANKYRIN"/>
</dbReference>
<dbReference type="Proteomes" id="UP000037460">
    <property type="component" value="Unassembled WGS sequence"/>
</dbReference>
<dbReference type="Pfam" id="PF00023">
    <property type="entry name" value="Ank"/>
    <property type="match status" value="1"/>
</dbReference>
<dbReference type="PROSITE" id="PS50088">
    <property type="entry name" value="ANK_REPEAT"/>
    <property type="match status" value="2"/>
</dbReference>
<sequence length="235" mass="25522">MVLSQQLRAAARHGSIDELTAILEGEGLMHVNDADDDGTTPLLMACCYGHTPCVDALLNFGADANLAGKHGITPTFFTCQENKPDCLKLLIAKKADLNIPNSQDGGSPLYIACSKNNAECVHLLLEAGADVNLSRKDGSTSVQAALKKKNLGIAKLCIQYGAEIDRKLPPANKTPFQLAMEIVNEKDAETRKEYMIGMYEGNDLCGMLCEMLKADNSKLKIRIAAREADDPWRID</sequence>
<keyword evidence="6" id="KW-1185">Reference proteome</keyword>
<dbReference type="PROSITE" id="PS50297">
    <property type="entry name" value="ANK_REP_REGION"/>
    <property type="match status" value="2"/>
</dbReference>
<dbReference type="PANTHER" id="PTHR24136:SF15">
    <property type="entry name" value="ANK_REP_REGION DOMAIN-CONTAINING PROTEIN"/>
    <property type="match status" value="1"/>
</dbReference>
<dbReference type="Gene3D" id="1.25.40.20">
    <property type="entry name" value="Ankyrin repeat-containing domain"/>
    <property type="match status" value="1"/>
</dbReference>
<dbReference type="Pfam" id="PF12796">
    <property type="entry name" value="Ank_2"/>
    <property type="match status" value="1"/>
</dbReference>
<accession>A0A0M0KCF3</accession>